<dbReference type="VEuPathDB" id="FungiDB:ASPBRDRAFT_35452"/>
<protein>
    <submittedName>
        <fullName evidence="2">Uncharacterized protein</fullName>
    </submittedName>
</protein>
<evidence type="ECO:0000256" key="1">
    <source>
        <dbReference type="SAM" id="MobiDB-lite"/>
    </source>
</evidence>
<feature type="region of interest" description="Disordered" evidence="1">
    <location>
        <begin position="71"/>
        <end position="93"/>
    </location>
</feature>
<gene>
    <name evidence="2" type="ORF">ASPBRDRAFT_35452</name>
</gene>
<dbReference type="GeneID" id="93575837"/>
<feature type="compositionally biased region" description="Basic and acidic residues" evidence="1">
    <location>
        <begin position="82"/>
        <end position="93"/>
    </location>
</feature>
<reference evidence="3" key="1">
    <citation type="journal article" date="2017" name="Genome Biol.">
        <title>Comparative genomics reveals high biological diversity and specific adaptations in the industrially and medically important fungal genus Aspergillus.</title>
        <authorList>
            <person name="de Vries R.P."/>
            <person name="Riley R."/>
            <person name="Wiebenga A."/>
            <person name="Aguilar-Osorio G."/>
            <person name="Amillis S."/>
            <person name="Uchima C.A."/>
            <person name="Anderluh G."/>
            <person name="Asadollahi M."/>
            <person name="Askin M."/>
            <person name="Barry K."/>
            <person name="Battaglia E."/>
            <person name="Bayram O."/>
            <person name="Benocci T."/>
            <person name="Braus-Stromeyer S.A."/>
            <person name="Caldana C."/>
            <person name="Canovas D."/>
            <person name="Cerqueira G.C."/>
            <person name="Chen F."/>
            <person name="Chen W."/>
            <person name="Choi C."/>
            <person name="Clum A."/>
            <person name="Dos Santos R.A."/>
            <person name="Damasio A.R."/>
            <person name="Diallinas G."/>
            <person name="Emri T."/>
            <person name="Fekete E."/>
            <person name="Flipphi M."/>
            <person name="Freyberg S."/>
            <person name="Gallo A."/>
            <person name="Gournas C."/>
            <person name="Habgood R."/>
            <person name="Hainaut M."/>
            <person name="Harispe M.L."/>
            <person name="Henrissat B."/>
            <person name="Hilden K.S."/>
            <person name="Hope R."/>
            <person name="Hossain A."/>
            <person name="Karabika E."/>
            <person name="Karaffa L."/>
            <person name="Karanyi Z."/>
            <person name="Krasevec N."/>
            <person name="Kuo A."/>
            <person name="Kusch H."/>
            <person name="LaButti K."/>
            <person name="Lagendijk E.L."/>
            <person name="Lapidus A."/>
            <person name="Levasseur A."/>
            <person name="Lindquist E."/>
            <person name="Lipzen A."/>
            <person name="Logrieco A.F."/>
            <person name="MacCabe A."/>
            <person name="Maekelae M.R."/>
            <person name="Malavazi I."/>
            <person name="Melin P."/>
            <person name="Meyer V."/>
            <person name="Mielnichuk N."/>
            <person name="Miskei M."/>
            <person name="Molnar A.P."/>
            <person name="Mule G."/>
            <person name="Ngan C.Y."/>
            <person name="Orejas M."/>
            <person name="Orosz E."/>
            <person name="Ouedraogo J.P."/>
            <person name="Overkamp K.M."/>
            <person name="Park H.-S."/>
            <person name="Perrone G."/>
            <person name="Piumi F."/>
            <person name="Punt P.J."/>
            <person name="Ram A.F."/>
            <person name="Ramon A."/>
            <person name="Rauscher S."/>
            <person name="Record E."/>
            <person name="Riano-Pachon D.M."/>
            <person name="Robert V."/>
            <person name="Roehrig J."/>
            <person name="Ruller R."/>
            <person name="Salamov A."/>
            <person name="Salih N.S."/>
            <person name="Samson R.A."/>
            <person name="Sandor E."/>
            <person name="Sanguinetti M."/>
            <person name="Schuetze T."/>
            <person name="Sepcic K."/>
            <person name="Shelest E."/>
            <person name="Sherlock G."/>
            <person name="Sophianopoulou V."/>
            <person name="Squina F.M."/>
            <person name="Sun H."/>
            <person name="Susca A."/>
            <person name="Todd R.B."/>
            <person name="Tsang A."/>
            <person name="Unkles S.E."/>
            <person name="van de Wiele N."/>
            <person name="van Rossen-Uffink D."/>
            <person name="Oliveira J.V."/>
            <person name="Vesth T.C."/>
            <person name="Visser J."/>
            <person name="Yu J.-H."/>
            <person name="Zhou M."/>
            <person name="Andersen M.R."/>
            <person name="Archer D.B."/>
            <person name="Baker S.E."/>
            <person name="Benoit I."/>
            <person name="Brakhage A.A."/>
            <person name="Braus G.H."/>
            <person name="Fischer R."/>
            <person name="Frisvad J.C."/>
            <person name="Goldman G.H."/>
            <person name="Houbraken J."/>
            <person name="Oakley B."/>
            <person name="Pocsi I."/>
            <person name="Scazzocchio C."/>
            <person name="Seiboth B."/>
            <person name="vanKuyk P.A."/>
            <person name="Wortman J."/>
            <person name="Dyer P.S."/>
            <person name="Grigoriev I.V."/>
        </authorList>
    </citation>
    <scope>NUCLEOTIDE SEQUENCE [LARGE SCALE GENOMIC DNA]</scope>
    <source>
        <strain evidence="3">CBS 101740 / IMI 381727 / IBT 21946</strain>
    </source>
</reference>
<dbReference type="RefSeq" id="XP_067473316.1">
    <property type="nucleotide sequence ID" value="XM_067623349.1"/>
</dbReference>
<organism evidence="2 3">
    <name type="scientific">Aspergillus brasiliensis (strain CBS 101740 / IMI 381727 / IBT 21946)</name>
    <dbReference type="NCBI Taxonomy" id="767769"/>
    <lineage>
        <taxon>Eukaryota</taxon>
        <taxon>Fungi</taxon>
        <taxon>Dikarya</taxon>
        <taxon>Ascomycota</taxon>
        <taxon>Pezizomycotina</taxon>
        <taxon>Eurotiomycetes</taxon>
        <taxon>Eurotiomycetidae</taxon>
        <taxon>Eurotiales</taxon>
        <taxon>Aspergillaceae</taxon>
        <taxon>Aspergillus</taxon>
        <taxon>Aspergillus subgen. Circumdati</taxon>
    </lineage>
</organism>
<proteinExistence type="predicted"/>
<dbReference type="STRING" id="767769.A0A1L9U2Z3"/>
<name>A0A1L9U2Z3_ASPBC</name>
<keyword evidence="3" id="KW-1185">Reference proteome</keyword>
<evidence type="ECO:0000313" key="3">
    <source>
        <dbReference type="Proteomes" id="UP000184499"/>
    </source>
</evidence>
<accession>A0A1L9U2Z3</accession>
<sequence length="104" mass="11413">MTPPEDVTTDGYKIQLRTTTLGPTLLTQLLLPALRMTAEVNPQTRMVMRSLAAPTSKFTNLHYARALAESKTNKGCPSASQHRGDKPSSFLKKDLPQTVPICCN</sequence>
<dbReference type="AlphaFoldDB" id="A0A1L9U2Z3"/>
<evidence type="ECO:0000313" key="2">
    <source>
        <dbReference type="EMBL" id="OJJ66066.1"/>
    </source>
</evidence>
<dbReference type="Proteomes" id="UP000184499">
    <property type="component" value="Unassembled WGS sequence"/>
</dbReference>
<dbReference type="Gene3D" id="3.40.50.720">
    <property type="entry name" value="NAD(P)-binding Rossmann-like Domain"/>
    <property type="match status" value="1"/>
</dbReference>
<dbReference type="EMBL" id="KV878702">
    <property type="protein sequence ID" value="OJJ66066.1"/>
    <property type="molecule type" value="Genomic_DNA"/>
</dbReference>